<accession>A0A8T0W4V8</accession>
<comment type="caution">
    <text evidence="1">The sequence shown here is derived from an EMBL/GenBank/DDBJ whole genome shotgun (WGS) entry which is preliminary data.</text>
</comment>
<evidence type="ECO:0000313" key="1">
    <source>
        <dbReference type="EMBL" id="KAG2640956.1"/>
    </source>
</evidence>
<dbReference type="AlphaFoldDB" id="A0A8T0W4V8"/>
<dbReference type="PANTHER" id="PTHR32133">
    <property type="entry name" value="OS07G0120400 PROTEIN"/>
    <property type="match status" value="1"/>
</dbReference>
<dbReference type="Proteomes" id="UP000823388">
    <property type="component" value="Chromosome 2K"/>
</dbReference>
<dbReference type="PANTHER" id="PTHR32133:SF297">
    <property type="entry name" value="F-BOX DOMAIN-CONTAINING PROTEIN"/>
    <property type="match status" value="1"/>
</dbReference>
<organism evidence="1 2">
    <name type="scientific">Panicum virgatum</name>
    <name type="common">Blackwell switchgrass</name>
    <dbReference type="NCBI Taxonomy" id="38727"/>
    <lineage>
        <taxon>Eukaryota</taxon>
        <taxon>Viridiplantae</taxon>
        <taxon>Streptophyta</taxon>
        <taxon>Embryophyta</taxon>
        <taxon>Tracheophyta</taxon>
        <taxon>Spermatophyta</taxon>
        <taxon>Magnoliopsida</taxon>
        <taxon>Liliopsida</taxon>
        <taxon>Poales</taxon>
        <taxon>Poaceae</taxon>
        <taxon>PACMAD clade</taxon>
        <taxon>Panicoideae</taxon>
        <taxon>Panicodae</taxon>
        <taxon>Paniceae</taxon>
        <taxon>Panicinae</taxon>
        <taxon>Panicum</taxon>
        <taxon>Panicum sect. Hiantes</taxon>
    </lineage>
</organism>
<evidence type="ECO:0000313" key="2">
    <source>
        <dbReference type="Proteomes" id="UP000823388"/>
    </source>
</evidence>
<dbReference type="EMBL" id="CM029039">
    <property type="protein sequence ID" value="KAG2640956.1"/>
    <property type="molecule type" value="Genomic_DNA"/>
</dbReference>
<gene>
    <name evidence="1" type="ORF">PVAP13_2KG131932</name>
</gene>
<protein>
    <submittedName>
        <fullName evidence="1">Uncharacterized protein</fullName>
    </submittedName>
</protein>
<proteinExistence type="predicted"/>
<reference evidence="1" key="1">
    <citation type="submission" date="2020-05" db="EMBL/GenBank/DDBJ databases">
        <title>WGS assembly of Panicum virgatum.</title>
        <authorList>
            <person name="Lovell J.T."/>
            <person name="Jenkins J."/>
            <person name="Shu S."/>
            <person name="Juenger T.E."/>
            <person name="Schmutz J."/>
        </authorList>
    </citation>
    <scope>NUCLEOTIDE SEQUENCE</scope>
    <source>
        <strain evidence="1">AP13</strain>
    </source>
</reference>
<keyword evidence="2" id="KW-1185">Reference proteome</keyword>
<name>A0A8T0W4V8_PANVG</name>
<sequence length="206" mass="22876">MTLRQSLLTTTEDGGLVLIDKDDSESELYMWSRKDTHEVDAKWERRVIGLKEVFPVDVDVTKLNVNGSGVGIIFMRTARQVYTIDLKTYKVKKVYGGTAFNFVPYMNFYTPGYSLPIPKFTGDDRHFSLPARPPARFPSQSLLFSATAAVSIAPSRAQQGNAVSHLSSTLLHPSVQITGSPASTKQPSVRPAPDPFCPWRRLLSAQ</sequence>